<name>A0ABR0Y7W7_HUSHU</name>
<comment type="caution">
    <text evidence="1">The sequence shown here is derived from an EMBL/GenBank/DDBJ whole genome shotgun (WGS) entry which is preliminary data.</text>
</comment>
<evidence type="ECO:0000313" key="2">
    <source>
        <dbReference type="Proteomes" id="UP001369086"/>
    </source>
</evidence>
<reference evidence="1 2" key="1">
    <citation type="submission" date="2021-05" db="EMBL/GenBank/DDBJ databases">
        <authorList>
            <person name="Zahm M."/>
            <person name="Klopp C."/>
            <person name="Cabau C."/>
            <person name="Kuhl H."/>
            <person name="Suciu R."/>
            <person name="Ciorpac M."/>
            <person name="Holostenco D."/>
            <person name="Gessner J."/>
            <person name="Wuertz S."/>
            <person name="Hohne C."/>
            <person name="Stock M."/>
            <person name="Gislard M."/>
            <person name="Lluch J."/>
            <person name="Milhes M."/>
            <person name="Lampietro C."/>
            <person name="Lopez Roques C."/>
            <person name="Donnadieu C."/>
            <person name="Du K."/>
            <person name="Schartl M."/>
            <person name="Guiguen Y."/>
        </authorList>
    </citation>
    <scope>NUCLEOTIDE SEQUENCE [LARGE SCALE GENOMIC DNA]</scope>
    <source>
        <strain evidence="1">Hh-F2</strain>
        <tissue evidence="1">Blood</tissue>
    </source>
</reference>
<protein>
    <submittedName>
        <fullName evidence="1">Uncharacterized protein</fullName>
    </submittedName>
</protein>
<gene>
    <name evidence="1" type="ORF">HHUSO_G33646</name>
</gene>
<dbReference type="EMBL" id="JAHFZB010000044">
    <property type="protein sequence ID" value="KAK6468439.1"/>
    <property type="molecule type" value="Genomic_DNA"/>
</dbReference>
<sequence>MINFLVWRALIQCLKQHLKMDWILFRILRTLKKTLPSTSESFDVSQQKRHTHHAYSSWIHFGHPKALQKGHLF</sequence>
<proteinExistence type="predicted"/>
<accession>A0ABR0Y7W7</accession>
<keyword evidence="2" id="KW-1185">Reference proteome</keyword>
<organism evidence="1 2">
    <name type="scientific">Huso huso</name>
    <name type="common">Beluga</name>
    <name type="synonym">Acipenser huso</name>
    <dbReference type="NCBI Taxonomy" id="61971"/>
    <lineage>
        <taxon>Eukaryota</taxon>
        <taxon>Metazoa</taxon>
        <taxon>Chordata</taxon>
        <taxon>Craniata</taxon>
        <taxon>Vertebrata</taxon>
        <taxon>Euteleostomi</taxon>
        <taxon>Actinopterygii</taxon>
        <taxon>Chondrostei</taxon>
        <taxon>Acipenseriformes</taxon>
        <taxon>Acipenseridae</taxon>
        <taxon>Huso</taxon>
    </lineage>
</organism>
<evidence type="ECO:0000313" key="1">
    <source>
        <dbReference type="EMBL" id="KAK6468439.1"/>
    </source>
</evidence>
<dbReference type="Proteomes" id="UP001369086">
    <property type="component" value="Unassembled WGS sequence"/>
</dbReference>